<dbReference type="PRINTS" id="PR00332">
    <property type="entry name" value="HISTRIAD"/>
</dbReference>
<evidence type="ECO:0000313" key="7">
    <source>
        <dbReference type="Proteomes" id="UP001174691"/>
    </source>
</evidence>
<evidence type="ECO:0000256" key="1">
    <source>
        <dbReference type="PIRSR" id="PIRSR601310-1"/>
    </source>
</evidence>
<feature type="active site" description="Tele-AMP-histidine intermediate" evidence="1">
    <location>
        <position position="154"/>
    </location>
</feature>
<dbReference type="PANTHER" id="PTHR46648">
    <property type="entry name" value="HIT FAMILY PROTEIN 1"/>
    <property type="match status" value="1"/>
</dbReference>
<dbReference type="GO" id="GO:0003824">
    <property type="term" value="F:catalytic activity"/>
    <property type="evidence" value="ECO:0007669"/>
    <property type="project" value="InterPro"/>
</dbReference>
<dbReference type="InterPro" id="IPR001310">
    <property type="entry name" value="Histidine_triad_HIT"/>
</dbReference>
<evidence type="ECO:0000256" key="4">
    <source>
        <dbReference type="SAM" id="MobiDB-lite"/>
    </source>
</evidence>
<accession>A0AA38SKD1</accession>
<feature type="short sequence motif" description="Histidine triad motif" evidence="2 3">
    <location>
        <begin position="152"/>
        <end position="156"/>
    </location>
</feature>
<dbReference type="EMBL" id="JANBVN010000014">
    <property type="protein sequence ID" value="KAJ9162203.1"/>
    <property type="molecule type" value="Genomic_DNA"/>
</dbReference>
<dbReference type="InterPro" id="IPR019808">
    <property type="entry name" value="Histidine_triad_CS"/>
</dbReference>
<dbReference type="SUPFAM" id="SSF54197">
    <property type="entry name" value="HIT-like"/>
    <property type="match status" value="1"/>
</dbReference>
<proteinExistence type="predicted"/>
<dbReference type="InterPro" id="IPR011146">
    <property type="entry name" value="HIT-like"/>
</dbReference>
<dbReference type="PROSITE" id="PS00892">
    <property type="entry name" value="HIT_1"/>
    <property type="match status" value="1"/>
</dbReference>
<evidence type="ECO:0000256" key="2">
    <source>
        <dbReference type="PIRSR" id="PIRSR601310-3"/>
    </source>
</evidence>
<feature type="domain" description="HIT" evidence="5">
    <location>
        <begin position="59"/>
        <end position="169"/>
    </location>
</feature>
<organism evidence="6 7">
    <name type="scientific">Coniochaeta hoffmannii</name>
    <dbReference type="NCBI Taxonomy" id="91930"/>
    <lineage>
        <taxon>Eukaryota</taxon>
        <taxon>Fungi</taxon>
        <taxon>Dikarya</taxon>
        <taxon>Ascomycota</taxon>
        <taxon>Pezizomycotina</taxon>
        <taxon>Sordariomycetes</taxon>
        <taxon>Sordariomycetidae</taxon>
        <taxon>Coniochaetales</taxon>
        <taxon>Coniochaetaceae</taxon>
        <taxon>Coniochaeta</taxon>
    </lineage>
</organism>
<dbReference type="PANTHER" id="PTHR46648:SF2">
    <property type="entry name" value="HIT DOMAIN-CONTAINING PROTEIN"/>
    <property type="match status" value="1"/>
</dbReference>
<evidence type="ECO:0000259" key="5">
    <source>
        <dbReference type="PROSITE" id="PS51084"/>
    </source>
</evidence>
<dbReference type="Pfam" id="PF01230">
    <property type="entry name" value="HIT"/>
    <property type="match status" value="1"/>
</dbReference>
<keyword evidence="7" id="KW-1185">Reference proteome</keyword>
<feature type="region of interest" description="Disordered" evidence="4">
    <location>
        <begin position="1"/>
        <end position="25"/>
    </location>
</feature>
<comment type="caution">
    <text evidence="6">The sequence shown here is derived from an EMBL/GenBank/DDBJ whole genome shotgun (WGS) entry which is preliminary data.</text>
</comment>
<dbReference type="Gene3D" id="3.30.428.10">
    <property type="entry name" value="HIT-like"/>
    <property type="match status" value="1"/>
</dbReference>
<protein>
    <submittedName>
        <fullName evidence="6">HIT-like protein</fullName>
    </submittedName>
</protein>
<dbReference type="AlphaFoldDB" id="A0AA38SKD1"/>
<dbReference type="Proteomes" id="UP001174691">
    <property type="component" value="Unassembled WGS sequence"/>
</dbReference>
<reference evidence="6" key="1">
    <citation type="submission" date="2022-07" db="EMBL/GenBank/DDBJ databases">
        <title>Fungi with potential for degradation of polypropylene.</title>
        <authorList>
            <person name="Gostincar C."/>
        </authorList>
    </citation>
    <scope>NUCLEOTIDE SEQUENCE</scope>
    <source>
        <strain evidence="6">EXF-13287</strain>
    </source>
</reference>
<evidence type="ECO:0000313" key="6">
    <source>
        <dbReference type="EMBL" id="KAJ9162203.1"/>
    </source>
</evidence>
<evidence type="ECO:0000256" key="3">
    <source>
        <dbReference type="PROSITE-ProRule" id="PRU00464"/>
    </source>
</evidence>
<name>A0AA38SKD1_9PEZI</name>
<dbReference type="PROSITE" id="PS51084">
    <property type="entry name" value="HIT_2"/>
    <property type="match status" value="1"/>
</dbReference>
<gene>
    <name evidence="6" type="ORF">NKR19_g1549</name>
</gene>
<sequence length="216" mass="23467">MAPGADFESTLPPAPNSSTSATHFDPTAYDTESTCPFCKIAETYGPYDPASPPSPTSPSLCPEATAPSPSTFVVLSTPLLIAFLDILPLSHGHVLLCPRRHAPKLTSVTNPEAAAMGVYLRLLSAALVRVTGVKDWNVVQNNGAAAAQVVPHMHFHIIPRPDLTGRRERFTSTMFGRGQREDLDEEEGALLAERIRDAVGEILREEERDERKKAKL</sequence>
<dbReference type="GO" id="GO:0009117">
    <property type="term" value="P:nucleotide metabolic process"/>
    <property type="evidence" value="ECO:0007669"/>
    <property type="project" value="TreeGrafter"/>
</dbReference>
<dbReference type="InterPro" id="IPR036265">
    <property type="entry name" value="HIT-like_sf"/>
</dbReference>